<feature type="compositionally biased region" description="Basic and acidic residues" evidence="2">
    <location>
        <begin position="115"/>
        <end position="126"/>
    </location>
</feature>
<evidence type="ECO:0000313" key="5">
    <source>
        <dbReference type="EMBL" id="SEA23348.1"/>
    </source>
</evidence>
<dbReference type="Pfam" id="PF18435">
    <property type="entry name" value="EstA_Ig_like"/>
    <property type="match status" value="1"/>
</dbReference>
<protein>
    <submittedName>
        <fullName evidence="5">Predicted peptidase</fullName>
    </submittedName>
</protein>
<dbReference type="InterPro" id="IPR006311">
    <property type="entry name" value="TAT_signal"/>
</dbReference>
<dbReference type="GeneID" id="97764095"/>
<feature type="chain" id="PRO_5010528451" evidence="3">
    <location>
        <begin position="27"/>
        <end position="454"/>
    </location>
</feature>
<dbReference type="eggNOG" id="COG4099">
    <property type="taxonomic scope" value="Bacteria"/>
</dbReference>
<evidence type="ECO:0000256" key="3">
    <source>
        <dbReference type="SAM" id="SignalP"/>
    </source>
</evidence>
<dbReference type="PROSITE" id="PS51318">
    <property type="entry name" value="TAT"/>
    <property type="match status" value="1"/>
</dbReference>
<dbReference type="RefSeq" id="WP_026741495.1">
    <property type="nucleotide sequence ID" value="NZ_FNQS01000003.1"/>
</dbReference>
<dbReference type="PANTHER" id="PTHR43037:SF1">
    <property type="entry name" value="BLL1128 PROTEIN"/>
    <property type="match status" value="1"/>
</dbReference>
<dbReference type="SUPFAM" id="SSF53474">
    <property type="entry name" value="alpha/beta-Hydrolases"/>
    <property type="match status" value="1"/>
</dbReference>
<evidence type="ECO:0000313" key="6">
    <source>
        <dbReference type="Proteomes" id="UP000187280"/>
    </source>
</evidence>
<gene>
    <name evidence="5" type="ORF">SAMN02982996_01194</name>
</gene>
<evidence type="ECO:0000256" key="1">
    <source>
        <dbReference type="ARBA" id="ARBA00022729"/>
    </source>
</evidence>
<evidence type="ECO:0000256" key="2">
    <source>
        <dbReference type="SAM" id="MobiDB-lite"/>
    </source>
</evidence>
<proteinExistence type="predicted"/>
<dbReference type="AlphaFoldDB" id="A0A1H3ZIG3"/>
<dbReference type="InterPro" id="IPR041172">
    <property type="entry name" value="EstA_Ig-like_N"/>
</dbReference>
<dbReference type="InterPro" id="IPR029058">
    <property type="entry name" value="AB_hydrolase_fold"/>
</dbReference>
<dbReference type="InterPro" id="IPR050955">
    <property type="entry name" value="Plant_Biomass_Hydrol_Est"/>
</dbReference>
<feature type="region of interest" description="Disordered" evidence="2">
    <location>
        <begin position="115"/>
        <end position="144"/>
    </location>
</feature>
<name>A0A1H3ZIG3_9GAMM</name>
<dbReference type="Proteomes" id="UP000187280">
    <property type="component" value="Unassembled WGS sequence"/>
</dbReference>
<feature type="signal peptide" evidence="3">
    <location>
        <begin position="1"/>
        <end position="26"/>
    </location>
</feature>
<reference evidence="5 6" key="1">
    <citation type="submission" date="2016-10" db="EMBL/GenBank/DDBJ databases">
        <authorList>
            <person name="de Groot N.N."/>
        </authorList>
    </citation>
    <scope>NUCLEOTIDE SEQUENCE [LARGE SCALE GENOMIC DNA]</scope>
    <source>
        <strain evidence="5 6">ATCC 29281</strain>
    </source>
</reference>
<dbReference type="PANTHER" id="PTHR43037">
    <property type="entry name" value="UNNAMED PRODUCT-RELATED"/>
    <property type="match status" value="1"/>
</dbReference>
<dbReference type="Gene3D" id="2.60.40.2180">
    <property type="match status" value="1"/>
</dbReference>
<dbReference type="EMBL" id="FNQS01000003">
    <property type="protein sequence ID" value="SEA23348.1"/>
    <property type="molecule type" value="Genomic_DNA"/>
</dbReference>
<feature type="domain" description="Esterase Ig-like N-terminal" evidence="4">
    <location>
        <begin position="37"/>
        <end position="172"/>
    </location>
</feature>
<organism evidence="5 6">
    <name type="scientific">Lonsdalea quercina</name>
    <dbReference type="NCBI Taxonomy" id="71657"/>
    <lineage>
        <taxon>Bacteria</taxon>
        <taxon>Pseudomonadati</taxon>
        <taxon>Pseudomonadota</taxon>
        <taxon>Gammaproteobacteria</taxon>
        <taxon>Enterobacterales</taxon>
        <taxon>Pectobacteriaceae</taxon>
        <taxon>Lonsdalea</taxon>
    </lineage>
</organism>
<keyword evidence="1 3" id="KW-0732">Signal</keyword>
<sequence>MPTRRDFLMMSLLSGAMIAINSSALAQQGIRAKVKGASAITQVFGDGIRLTAVAVEYDEAVSGESLSKADFSVEGRTVTGVFASASANPADKAAGGHFVIVTLSPDDANAPLVEKMDAKNGKDVKKGTQPPSSGGKGGPGKAGDIPAYDTTYALPVGKVHQTGDIKSVQGDRIAAMPAPLTTTQAENLVVDDFESLMFTDAKTGKTLRYNLFVPKHYDPKQKYPLVLFMHDAGATSDVTRSTLYQGLGAIAWASPADQAQRPAFVLAPQYAEIIADDDSKTSDALDATLNLITSLSEQYNIDRNRCYATGQSGGCMMSIAMNIKYPTFFAASFLVAGQWDPALVKPLARQKLWILVSQDDDKAFPGQNAITEVLKKEGAKIATAVWDGRWSADQFRKASQAIESEECPINYVSFAKGTVIPPNQSSAGASGHRNTWRIAYTIEPIREWLFRQHR</sequence>
<accession>A0A1H3ZIG3</accession>
<evidence type="ECO:0000259" key="4">
    <source>
        <dbReference type="Pfam" id="PF18435"/>
    </source>
</evidence>
<dbReference type="Gene3D" id="3.40.50.1820">
    <property type="entry name" value="alpha/beta hydrolase"/>
    <property type="match status" value="1"/>
</dbReference>
<keyword evidence="6" id="KW-1185">Reference proteome</keyword>